<feature type="transmembrane region" description="Helical" evidence="1">
    <location>
        <begin position="54"/>
        <end position="74"/>
    </location>
</feature>
<evidence type="ECO:0008006" key="4">
    <source>
        <dbReference type="Google" id="ProtNLM"/>
    </source>
</evidence>
<gene>
    <name evidence="2" type="ORF">FC34_GL000059</name>
</gene>
<protein>
    <recommendedName>
        <fullName evidence="4">Phage holin family protein</fullName>
    </recommendedName>
</protein>
<evidence type="ECO:0000313" key="2">
    <source>
        <dbReference type="EMBL" id="KRM72358.1"/>
    </source>
</evidence>
<dbReference type="PANTHER" id="PTHR37309">
    <property type="entry name" value="SLR0284 PROTEIN"/>
    <property type="match status" value="1"/>
</dbReference>
<dbReference type="OrthoDB" id="7205479at2"/>
<dbReference type="Proteomes" id="UP000051672">
    <property type="component" value="Unassembled WGS sequence"/>
</dbReference>
<evidence type="ECO:0000313" key="3">
    <source>
        <dbReference type="Proteomes" id="UP000051672"/>
    </source>
</evidence>
<evidence type="ECO:0000256" key="1">
    <source>
        <dbReference type="SAM" id="Phobius"/>
    </source>
</evidence>
<keyword evidence="3" id="KW-1185">Reference proteome</keyword>
<dbReference type="EMBL" id="AYZQ01000001">
    <property type="protein sequence ID" value="KRM72358.1"/>
    <property type="molecule type" value="Genomic_DNA"/>
</dbReference>
<keyword evidence="1" id="KW-0472">Membrane</keyword>
<dbReference type="PATRIC" id="fig|1423727.3.peg.60"/>
<accession>A0A0R2B8A0</accession>
<dbReference type="Pfam" id="PF04020">
    <property type="entry name" value="Phage_holin_4_2"/>
    <property type="match status" value="1"/>
</dbReference>
<dbReference type="AlphaFoldDB" id="A0A0R2B8A0"/>
<reference evidence="2 3" key="1">
    <citation type="journal article" date="2015" name="Genome Announc.">
        <title>Expanding the biotechnology potential of lactobacilli through comparative genomics of 213 strains and associated genera.</title>
        <authorList>
            <person name="Sun Z."/>
            <person name="Harris H.M."/>
            <person name="McCann A."/>
            <person name="Guo C."/>
            <person name="Argimon S."/>
            <person name="Zhang W."/>
            <person name="Yang X."/>
            <person name="Jeffery I.B."/>
            <person name="Cooney J.C."/>
            <person name="Kagawa T.F."/>
            <person name="Liu W."/>
            <person name="Song Y."/>
            <person name="Salvetti E."/>
            <person name="Wrobel A."/>
            <person name="Rasinkangas P."/>
            <person name="Parkhill J."/>
            <person name="Rea M.C."/>
            <person name="O'Sullivan O."/>
            <person name="Ritari J."/>
            <person name="Douillard F.P."/>
            <person name="Paul Ross R."/>
            <person name="Yang R."/>
            <person name="Briner A.E."/>
            <person name="Felis G.E."/>
            <person name="de Vos W.M."/>
            <person name="Barrangou R."/>
            <person name="Klaenhammer T.R."/>
            <person name="Caufield P.W."/>
            <person name="Cui Y."/>
            <person name="Zhang H."/>
            <person name="O'Toole P.W."/>
        </authorList>
    </citation>
    <scope>NUCLEOTIDE SEQUENCE [LARGE SCALE GENOMIC DNA]</scope>
    <source>
        <strain evidence="2 3">DSM 23927</strain>
    </source>
</reference>
<dbReference type="STRING" id="1423727.FC34_GL000059"/>
<keyword evidence="1" id="KW-0812">Transmembrane</keyword>
<name>A0A0R2B8A0_9LACO</name>
<organism evidence="2 3">
    <name type="scientific">Lacticaseibacillus brantae DSM 23927</name>
    <dbReference type="NCBI Taxonomy" id="1423727"/>
    <lineage>
        <taxon>Bacteria</taxon>
        <taxon>Bacillati</taxon>
        <taxon>Bacillota</taxon>
        <taxon>Bacilli</taxon>
        <taxon>Lactobacillales</taxon>
        <taxon>Lactobacillaceae</taxon>
        <taxon>Lacticaseibacillus</taxon>
    </lineage>
</organism>
<dbReference type="InterPro" id="IPR007165">
    <property type="entry name" value="Phage_holin_4_2"/>
</dbReference>
<dbReference type="PANTHER" id="PTHR37309:SF1">
    <property type="entry name" value="SLR0284 PROTEIN"/>
    <property type="match status" value="1"/>
</dbReference>
<proteinExistence type="predicted"/>
<dbReference type="RefSeq" id="WP_057893390.1">
    <property type="nucleotide sequence ID" value="NZ_AYZQ01000001.1"/>
</dbReference>
<keyword evidence="1" id="KW-1133">Transmembrane helix</keyword>
<sequence>MGFFKRTILTTLIFVAYAQLFPTQLMVSSFGVALVGALVLGILNGIIKPILSFLSFPLTIITFGLFAIVINALMLSMMTWFVPGIVLSSFGSTLLLAIVISLVSAIFGDSRDN</sequence>
<feature type="transmembrane region" description="Helical" evidence="1">
    <location>
        <begin position="28"/>
        <end position="47"/>
    </location>
</feature>
<comment type="caution">
    <text evidence="2">The sequence shown here is derived from an EMBL/GenBank/DDBJ whole genome shotgun (WGS) entry which is preliminary data.</text>
</comment>
<feature type="transmembrane region" description="Helical" evidence="1">
    <location>
        <begin position="80"/>
        <end position="107"/>
    </location>
</feature>